<keyword evidence="3" id="KW-1185">Reference proteome</keyword>
<feature type="domain" description="Protein CR006 P-loop" evidence="1">
    <location>
        <begin position="584"/>
        <end position="723"/>
    </location>
</feature>
<dbReference type="Proteomes" id="UP000219374">
    <property type="component" value="Unassembled WGS sequence"/>
</dbReference>
<dbReference type="GO" id="GO:0000731">
    <property type="term" value="P:DNA synthesis involved in DNA repair"/>
    <property type="evidence" value="ECO:0007669"/>
    <property type="project" value="TreeGrafter"/>
</dbReference>
<dbReference type="PANTHER" id="PTHR32182:SF22">
    <property type="entry name" value="ATP-DEPENDENT ENDONUCLEASE, OLD FAMILY-RELATED"/>
    <property type="match status" value="1"/>
</dbReference>
<dbReference type="InterPro" id="IPR026866">
    <property type="entry name" value="CR006_AAA"/>
</dbReference>
<dbReference type="AlphaFoldDB" id="A0A286D7Y9"/>
<dbReference type="PANTHER" id="PTHR32182">
    <property type="entry name" value="DNA REPLICATION AND REPAIR PROTEIN RECF"/>
    <property type="match status" value="1"/>
</dbReference>
<organism evidence="2 3">
    <name type="scientific">Pseudoxanthomonas wuyuanensis</name>
    <dbReference type="NCBI Taxonomy" id="1073196"/>
    <lineage>
        <taxon>Bacteria</taxon>
        <taxon>Pseudomonadati</taxon>
        <taxon>Pseudomonadota</taxon>
        <taxon>Gammaproteobacteria</taxon>
        <taxon>Lysobacterales</taxon>
        <taxon>Lysobacteraceae</taxon>
        <taxon>Pseudoxanthomonas</taxon>
    </lineage>
</organism>
<dbReference type="InterPro" id="IPR027417">
    <property type="entry name" value="P-loop_NTPase"/>
</dbReference>
<dbReference type="Pfam" id="PF13166">
    <property type="entry name" value="AAA_13"/>
    <property type="match status" value="1"/>
</dbReference>
<dbReference type="SUPFAM" id="SSF52540">
    <property type="entry name" value="P-loop containing nucleoside triphosphate hydrolases"/>
    <property type="match status" value="1"/>
</dbReference>
<dbReference type="RefSeq" id="WP_097122039.1">
    <property type="nucleotide sequence ID" value="NZ_OCND01000005.1"/>
</dbReference>
<sequence length="874" mass="94508">MTSQEEGSAPIEIEAWLNSKTSWLRAAAHDLITHRRMPDEAGIDALADHCLQEAAKELSQDSALLEPGAIAGTPGRAGLRLERLFDIRGVNALGDQAQLELRDADLAIVYGPNGSGKSGYARLTKHLCGARLAGPMHGHVFLGATEKPAATVEIRAIGENGPAAETSELAWDLANGPLPELKAIPVFDTVTSVEFGDNATSATHMPRSMVFMGRLIEISDRVGANLRKRADLLVKQLPQINADLSQSQAAKTLRGLLKPNVQDATIDAACSVSDQERVDRVALEAALAQANPAELHSKVVKQLEQLAKSKQSALDREGATSADQVNAIIAARAGATGKRTAASAHATAFFNKVPLKGVGEEVWRRLWAAAEAYSKASAYPDHEHPNVDEGARCVLCQQELGTDAKARMLGFSEFIQNKLQADAAAAETYVSDLVKTLPITPDEQVWATVSQAVGLDVDVGEVLRVAADARTSALKTASDVADVPSVDWSVWHVAHAKRTADLELERDQLAGLIDVEGRKASQERLLELRGKEWLAANVSAIKAEVKRLTVVARLETAIRLTATNTLTTKNNEIASAELAQGFCDRFNAEMRKLGGKGLPVVMNHKSQGKGRFTFCTELLAPKQDVHKREVLSEGEQRLIALAAFLADATGSNRSIPIVFDDPISSLDQRFEEAVAARIAELAESRQVIVFTHRLSLMALLQDAHEKRVEKGSKVRCKVIAIGREGQQTGVPSSVDTFSLKPKPGLGQLVSDMGAAKKLEPKFKQMALKDACSTFRILVERTVEIHLCANIVGRFRREIKTMGVLKKLVAIEPPDCIFIDDLMSKYSAFEHSQPDETPTHLPDPDEIIADATALRAWIDDFEKRAKSAADGKAAA</sequence>
<dbReference type="GO" id="GO:0006302">
    <property type="term" value="P:double-strand break repair"/>
    <property type="evidence" value="ECO:0007669"/>
    <property type="project" value="TreeGrafter"/>
</dbReference>
<evidence type="ECO:0000313" key="3">
    <source>
        <dbReference type="Proteomes" id="UP000219374"/>
    </source>
</evidence>
<name>A0A286D7Y9_9GAMM</name>
<dbReference type="OrthoDB" id="9789562at2"/>
<evidence type="ECO:0000313" key="2">
    <source>
        <dbReference type="EMBL" id="SOD54749.1"/>
    </source>
</evidence>
<evidence type="ECO:0000259" key="1">
    <source>
        <dbReference type="Pfam" id="PF13166"/>
    </source>
</evidence>
<reference evidence="2 3" key="1">
    <citation type="submission" date="2017-09" db="EMBL/GenBank/DDBJ databases">
        <authorList>
            <person name="Ehlers B."/>
            <person name="Leendertz F.H."/>
        </authorList>
    </citation>
    <scope>NUCLEOTIDE SEQUENCE [LARGE SCALE GENOMIC DNA]</scope>
    <source>
        <strain evidence="2 3">CGMCC 1.10978</strain>
    </source>
</reference>
<protein>
    <submittedName>
        <fullName evidence="2">AAA domain-containing protein</fullName>
    </submittedName>
</protein>
<dbReference type="Gene3D" id="3.40.50.300">
    <property type="entry name" value="P-loop containing nucleotide triphosphate hydrolases"/>
    <property type="match status" value="1"/>
</dbReference>
<dbReference type="EMBL" id="OCND01000005">
    <property type="protein sequence ID" value="SOD54749.1"/>
    <property type="molecule type" value="Genomic_DNA"/>
</dbReference>
<accession>A0A286D7Y9</accession>
<proteinExistence type="predicted"/>
<gene>
    <name evidence="2" type="ORF">SAMN06296416_1059</name>
</gene>